<organism evidence="2 3">
    <name type="scientific">Corvus brachyrhynchos</name>
    <name type="common">American crow</name>
    <dbReference type="NCBI Taxonomy" id="85066"/>
    <lineage>
        <taxon>Eukaryota</taxon>
        <taxon>Metazoa</taxon>
        <taxon>Chordata</taxon>
        <taxon>Craniata</taxon>
        <taxon>Vertebrata</taxon>
        <taxon>Euteleostomi</taxon>
        <taxon>Archelosauria</taxon>
        <taxon>Archosauria</taxon>
        <taxon>Dinosauria</taxon>
        <taxon>Saurischia</taxon>
        <taxon>Theropoda</taxon>
        <taxon>Coelurosauria</taxon>
        <taxon>Aves</taxon>
        <taxon>Neognathae</taxon>
        <taxon>Neoaves</taxon>
        <taxon>Telluraves</taxon>
        <taxon>Australaves</taxon>
        <taxon>Passeriformes</taxon>
        <taxon>Corvoidea</taxon>
        <taxon>Corvidae</taxon>
        <taxon>Corvus</taxon>
    </lineage>
</organism>
<dbReference type="Proteomes" id="UP000052976">
    <property type="component" value="Unassembled WGS sequence"/>
</dbReference>
<evidence type="ECO:0000313" key="3">
    <source>
        <dbReference type="Proteomes" id="UP000052976"/>
    </source>
</evidence>
<protein>
    <submittedName>
        <fullName evidence="2">Uncharacterized protein</fullName>
    </submittedName>
</protein>
<feature type="transmembrane region" description="Helical" evidence="1">
    <location>
        <begin position="25"/>
        <end position="47"/>
    </location>
</feature>
<keyword evidence="3" id="KW-1185">Reference proteome</keyword>
<feature type="non-terminal residue" evidence="2">
    <location>
        <position position="74"/>
    </location>
</feature>
<accession>A0A091EEU0</accession>
<evidence type="ECO:0000256" key="1">
    <source>
        <dbReference type="SAM" id="Phobius"/>
    </source>
</evidence>
<sequence>MLPGTLNSSTLQASSSLSGQGSAFLFWKILQSTGGTGTGLLGLGLALRPKDFNKKLSCKLSSVARTGLKRAQAR</sequence>
<dbReference type="AlphaFoldDB" id="A0A091EEU0"/>
<reference evidence="2 3" key="1">
    <citation type="submission" date="2014-04" db="EMBL/GenBank/DDBJ databases">
        <title>Genome evolution of avian class.</title>
        <authorList>
            <person name="Zhang G."/>
            <person name="Li C."/>
        </authorList>
    </citation>
    <scope>NUCLEOTIDE SEQUENCE [LARGE SCALE GENOMIC DNA]</scope>
    <source>
        <strain evidence="2">BGI_N302</strain>
    </source>
</reference>
<evidence type="ECO:0000313" key="2">
    <source>
        <dbReference type="EMBL" id="KFO55172.1"/>
    </source>
</evidence>
<keyword evidence="1" id="KW-0812">Transmembrane</keyword>
<dbReference type="EMBL" id="KK718215">
    <property type="protein sequence ID" value="KFO55172.1"/>
    <property type="molecule type" value="Genomic_DNA"/>
</dbReference>
<proteinExistence type="predicted"/>
<gene>
    <name evidence="2" type="ORF">N302_05463</name>
</gene>
<keyword evidence="1" id="KW-0472">Membrane</keyword>
<keyword evidence="1" id="KW-1133">Transmembrane helix</keyword>
<name>A0A091EEU0_CORBR</name>